<dbReference type="EMBL" id="BQNB010018150">
    <property type="protein sequence ID" value="GJT71230.1"/>
    <property type="molecule type" value="Genomic_DNA"/>
</dbReference>
<dbReference type="InterPro" id="IPR046960">
    <property type="entry name" value="PPR_At4g14850-like_plant"/>
</dbReference>
<keyword evidence="3" id="KW-1185">Reference proteome</keyword>
<keyword evidence="1" id="KW-1133">Transmembrane helix</keyword>
<keyword evidence="1" id="KW-0812">Transmembrane</keyword>
<dbReference type="Proteomes" id="UP001151760">
    <property type="component" value="Unassembled WGS sequence"/>
</dbReference>
<reference evidence="2" key="1">
    <citation type="journal article" date="2022" name="Int. J. Mol. Sci.">
        <title>Draft Genome of Tanacetum Coccineum: Genomic Comparison of Closely Related Tanacetum-Family Plants.</title>
        <authorList>
            <person name="Yamashiro T."/>
            <person name="Shiraishi A."/>
            <person name="Nakayama K."/>
            <person name="Satake H."/>
        </authorList>
    </citation>
    <scope>NUCLEOTIDE SEQUENCE</scope>
</reference>
<dbReference type="Gene3D" id="1.25.40.10">
    <property type="entry name" value="Tetratricopeptide repeat domain"/>
    <property type="match status" value="1"/>
</dbReference>
<gene>
    <name evidence="2" type="ORF">Tco_1030516</name>
</gene>
<sequence>MKTRRTCYDSEGEKRALKKRVEKCSSVCSSAVIPKFRVGSGWVWTAYSGIVVKTCGRIKGVKGGGMVNGLVLKFGFGLDLFVLSSLVSMYAKFGDVGSARRVFDWMGEKERDVVTWNALLDGFKDGLCNLLLSLYSVCGEKVTAVRSKDRSMSNFEHREIGPLAQQSSSSPRAQNSKLEREIEERVRLQVTELEEMDYLNMEHMAFSQHFFSESSSVALAFLGMVTWEAKRDFILKAYKFDQYKEEYKEEMRMMMSYRRE</sequence>
<organism evidence="2 3">
    <name type="scientific">Tanacetum coccineum</name>
    <dbReference type="NCBI Taxonomy" id="301880"/>
    <lineage>
        <taxon>Eukaryota</taxon>
        <taxon>Viridiplantae</taxon>
        <taxon>Streptophyta</taxon>
        <taxon>Embryophyta</taxon>
        <taxon>Tracheophyta</taxon>
        <taxon>Spermatophyta</taxon>
        <taxon>Magnoliopsida</taxon>
        <taxon>eudicotyledons</taxon>
        <taxon>Gunneridae</taxon>
        <taxon>Pentapetalae</taxon>
        <taxon>asterids</taxon>
        <taxon>campanulids</taxon>
        <taxon>Asterales</taxon>
        <taxon>Asteraceae</taxon>
        <taxon>Asteroideae</taxon>
        <taxon>Anthemideae</taxon>
        <taxon>Anthemidinae</taxon>
        <taxon>Tanacetum</taxon>
    </lineage>
</organism>
<dbReference type="PANTHER" id="PTHR47926:SF436">
    <property type="entry name" value="PENTATRICOPEPTIDE REPEAT-CONTAINING PROTEIN ELI1, CHLOROPLASTIC-LIKE ISOFORM X2"/>
    <property type="match status" value="1"/>
</dbReference>
<proteinExistence type="predicted"/>
<feature type="transmembrane region" description="Helical" evidence="1">
    <location>
        <begin position="70"/>
        <end position="91"/>
    </location>
</feature>
<reference evidence="2" key="2">
    <citation type="submission" date="2022-01" db="EMBL/GenBank/DDBJ databases">
        <authorList>
            <person name="Yamashiro T."/>
            <person name="Shiraishi A."/>
            <person name="Satake H."/>
            <person name="Nakayama K."/>
        </authorList>
    </citation>
    <scope>NUCLEOTIDE SEQUENCE</scope>
</reference>
<evidence type="ECO:0000313" key="2">
    <source>
        <dbReference type="EMBL" id="GJT71230.1"/>
    </source>
</evidence>
<comment type="caution">
    <text evidence="2">The sequence shown here is derived from an EMBL/GenBank/DDBJ whole genome shotgun (WGS) entry which is preliminary data.</text>
</comment>
<name>A0ABQ5G6W9_9ASTR</name>
<dbReference type="PANTHER" id="PTHR47926">
    <property type="entry name" value="PENTATRICOPEPTIDE REPEAT-CONTAINING PROTEIN"/>
    <property type="match status" value="1"/>
</dbReference>
<evidence type="ECO:0000256" key="1">
    <source>
        <dbReference type="SAM" id="Phobius"/>
    </source>
</evidence>
<dbReference type="InterPro" id="IPR011990">
    <property type="entry name" value="TPR-like_helical_dom_sf"/>
</dbReference>
<protein>
    <submittedName>
        <fullName evidence="2">Pentatricopeptide repeat-containing protein</fullName>
    </submittedName>
</protein>
<evidence type="ECO:0000313" key="3">
    <source>
        <dbReference type="Proteomes" id="UP001151760"/>
    </source>
</evidence>
<accession>A0ABQ5G6W9</accession>
<keyword evidence="1" id="KW-0472">Membrane</keyword>